<feature type="region of interest" description="Disordered" evidence="9">
    <location>
        <begin position="105"/>
        <end position="144"/>
    </location>
</feature>
<keyword evidence="4" id="KW-0378">Hydrolase</keyword>
<feature type="region of interest" description="Disordered" evidence="9">
    <location>
        <begin position="514"/>
        <end position="543"/>
    </location>
</feature>
<dbReference type="GO" id="GO:0003677">
    <property type="term" value="F:DNA binding"/>
    <property type="evidence" value="ECO:0007669"/>
    <property type="project" value="UniProtKB-KW"/>
</dbReference>
<evidence type="ECO:0000256" key="3">
    <source>
        <dbReference type="ARBA" id="ARBA00022741"/>
    </source>
</evidence>
<dbReference type="SUPFAM" id="SSF52540">
    <property type="entry name" value="P-loop containing nucleoside triphosphate hydrolases"/>
    <property type="match status" value="2"/>
</dbReference>
<gene>
    <name evidence="12" type="ORF">EC973_006774</name>
</gene>
<feature type="compositionally biased region" description="Basic and acidic residues" evidence="9">
    <location>
        <begin position="514"/>
        <end position="525"/>
    </location>
</feature>
<feature type="domain" description="Helicase ATP-binding" evidence="10">
    <location>
        <begin position="199"/>
        <end position="397"/>
    </location>
</feature>
<dbReference type="PANTHER" id="PTHR45797:SF1">
    <property type="entry name" value="HELICASE ARIP4"/>
    <property type="match status" value="1"/>
</dbReference>
<dbReference type="AlphaFoldDB" id="A0A8H7BVV9"/>
<keyword evidence="5" id="KW-0347">Helicase</keyword>
<dbReference type="Pfam" id="PF00271">
    <property type="entry name" value="Helicase_C"/>
    <property type="match status" value="1"/>
</dbReference>
<evidence type="ECO:0000256" key="2">
    <source>
        <dbReference type="ARBA" id="ARBA00007025"/>
    </source>
</evidence>
<evidence type="ECO:0000256" key="9">
    <source>
        <dbReference type="SAM" id="MobiDB-lite"/>
    </source>
</evidence>
<dbReference type="InterPro" id="IPR044574">
    <property type="entry name" value="ARIP4-like"/>
</dbReference>
<keyword evidence="3" id="KW-0547">Nucleotide-binding</keyword>
<evidence type="ECO:0000256" key="7">
    <source>
        <dbReference type="ARBA" id="ARBA00023125"/>
    </source>
</evidence>
<dbReference type="InterPro" id="IPR038718">
    <property type="entry name" value="SNF2-like_sf"/>
</dbReference>
<dbReference type="InterPro" id="IPR049730">
    <property type="entry name" value="SNF2/RAD54-like_C"/>
</dbReference>
<dbReference type="InterPro" id="IPR001650">
    <property type="entry name" value="Helicase_C-like"/>
</dbReference>
<dbReference type="SMART" id="SM00490">
    <property type="entry name" value="HELICc"/>
    <property type="match status" value="1"/>
</dbReference>
<comment type="similarity">
    <text evidence="2">Belongs to the SNF2/RAD54 helicase family.</text>
</comment>
<evidence type="ECO:0000259" key="11">
    <source>
        <dbReference type="PROSITE" id="PS51194"/>
    </source>
</evidence>
<comment type="subcellular location">
    <subcellularLocation>
        <location evidence="1">Nucleus</location>
    </subcellularLocation>
</comment>
<evidence type="ECO:0000256" key="4">
    <source>
        <dbReference type="ARBA" id="ARBA00022801"/>
    </source>
</evidence>
<dbReference type="InterPro" id="IPR014001">
    <property type="entry name" value="Helicase_ATP-bd"/>
</dbReference>
<dbReference type="Gene3D" id="3.40.50.300">
    <property type="entry name" value="P-loop containing nucleotide triphosphate hydrolases"/>
    <property type="match status" value="1"/>
</dbReference>
<dbReference type="GO" id="GO:0016887">
    <property type="term" value="F:ATP hydrolysis activity"/>
    <property type="evidence" value="ECO:0007669"/>
    <property type="project" value="InterPro"/>
</dbReference>
<keyword evidence="13" id="KW-1185">Reference proteome</keyword>
<protein>
    <submittedName>
        <fullName evidence="12">Uncharacterized protein</fullName>
    </submittedName>
</protein>
<keyword evidence="6" id="KW-0067">ATP-binding</keyword>
<dbReference type="PROSITE" id="PS51192">
    <property type="entry name" value="HELICASE_ATP_BIND_1"/>
    <property type="match status" value="1"/>
</dbReference>
<evidence type="ECO:0000259" key="10">
    <source>
        <dbReference type="PROSITE" id="PS51192"/>
    </source>
</evidence>
<dbReference type="InterPro" id="IPR000330">
    <property type="entry name" value="SNF2_N"/>
</dbReference>
<dbReference type="SMART" id="SM00487">
    <property type="entry name" value="DEXDc"/>
    <property type="match status" value="1"/>
</dbReference>
<keyword evidence="7" id="KW-0238">DNA-binding</keyword>
<evidence type="ECO:0000313" key="12">
    <source>
        <dbReference type="EMBL" id="KAF7728009.1"/>
    </source>
</evidence>
<dbReference type="GO" id="GO:0004386">
    <property type="term" value="F:helicase activity"/>
    <property type="evidence" value="ECO:0007669"/>
    <property type="project" value="UniProtKB-KW"/>
</dbReference>
<organism evidence="12 13">
    <name type="scientific">Apophysomyces ossiformis</name>
    <dbReference type="NCBI Taxonomy" id="679940"/>
    <lineage>
        <taxon>Eukaryota</taxon>
        <taxon>Fungi</taxon>
        <taxon>Fungi incertae sedis</taxon>
        <taxon>Mucoromycota</taxon>
        <taxon>Mucoromycotina</taxon>
        <taxon>Mucoromycetes</taxon>
        <taxon>Mucorales</taxon>
        <taxon>Mucorineae</taxon>
        <taxon>Mucoraceae</taxon>
        <taxon>Apophysomyces</taxon>
    </lineage>
</organism>
<comment type="caution">
    <text evidence="12">The sequence shown here is derived from an EMBL/GenBank/DDBJ whole genome shotgun (WGS) entry which is preliminary data.</text>
</comment>
<name>A0A8H7BVV9_9FUNG</name>
<dbReference type="GO" id="GO:0005524">
    <property type="term" value="F:ATP binding"/>
    <property type="evidence" value="ECO:0007669"/>
    <property type="project" value="UniProtKB-KW"/>
</dbReference>
<evidence type="ECO:0000256" key="8">
    <source>
        <dbReference type="ARBA" id="ARBA00023242"/>
    </source>
</evidence>
<dbReference type="CDD" id="cd18793">
    <property type="entry name" value="SF2_C_SNF"/>
    <property type="match status" value="1"/>
</dbReference>
<dbReference type="Proteomes" id="UP000605846">
    <property type="component" value="Unassembled WGS sequence"/>
</dbReference>
<dbReference type="PROSITE" id="PS51194">
    <property type="entry name" value="HELICASE_CTER"/>
    <property type="match status" value="1"/>
</dbReference>
<proteinExistence type="inferred from homology"/>
<dbReference type="OrthoDB" id="2020972at2759"/>
<evidence type="ECO:0000256" key="5">
    <source>
        <dbReference type="ARBA" id="ARBA00022806"/>
    </source>
</evidence>
<evidence type="ECO:0000313" key="13">
    <source>
        <dbReference type="Proteomes" id="UP000605846"/>
    </source>
</evidence>
<feature type="compositionally biased region" description="Low complexity" evidence="9">
    <location>
        <begin position="120"/>
        <end position="144"/>
    </location>
</feature>
<evidence type="ECO:0000256" key="6">
    <source>
        <dbReference type="ARBA" id="ARBA00022840"/>
    </source>
</evidence>
<dbReference type="Gene3D" id="3.40.50.10810">
    <property type="entry name" value="Tandem AAA-ATPase domain"/>
    <property type="match status" value="1"/>
</dbReference>
<keyword evidence="8" id="KW-0539">Nucleus</keyword>
<dbReference type="InterPro" id="IPR027417">
    <property type="entry name" value="P-loop_NTPase"/>
</dbReference>
<feature type="domain" description="Helicase C-terminal" evidence="11">
    <location>
        <begin position="597"/>
        <end position="745"/>
    </location>
</feature>
<accession>A0A8H7BVV9</accession>
<dbReference type="PANTHER" id="PTHR45797">
    <property type="entry name" value="RAD54-LIKE"/>
    <property type="match status" value="1"/>
</dbReference>
<dbReference type="GO" id="GO:0005634">
    <property type="term" value="C:nucleus"/>
    <property type="evidence" value="ECO:0007669"/>
    <property type="project" value="UniProtKB-SubCell"/>
</dbReference>
<reference evidence="12" key="1">
    <citation type="submission" date="2020-01" db="EMBL/GenBank/DDBJ databases">
        <title>Genome Sequencing of Three Apophysomyces-Like Fungal Strains Confirms a Novel Fungal Genus in the Mucoromycota with divergent Burkholderia-like Endosymbiotic Bacteria.</title>
        <authorList>
            <person name="Stajich J.E."/>
            <person name="Macias A.M."/>
            <person name="Carter-House D."/>
            <person name="Lovett B."/>
            <person name="Kasson L.R."/>
            <person name="Berry K."/>
            <person name="Grigoriev I."/>
            <person name="Chang Y."/>
            <person name="Spatafora J."/>
            <person name="Kasson M.T."/>
        </authorList>
    </citation>
    <scope>NUCLEOTIDE SEQUENCE</scope>
    <source>
        <strain evidence="12">NRRL A-21654</strain>
    </source>
</reference>
<dbReference type="Pfam" id="PF00176">
    <property type="entry name" value="SNF2-rel_dom"/>
    <property type="match status" value="1"/>
</dbReference>
<sequence length="841" mass="96540">MNRIRALRKTVDDAGDGETESILQPPLDNFCCMDPTFAKFKRALPDMGSDRIENTLHKVFDQDIVYSEAFMPWPEALIPRKVDGYISFPAFDVLTVSAGQKRRLDANPFENNKRQTISNTPPSTSPSTSTSTLSTTSSSSTTTTTPLIAINPAFPQKAIYIDPRFLRHLKKHQTAFAIYGVKSWKQNVDVYLHIPWDWVRMIMDYSDVDLFMELSTGKTLQSIVFITTLLQETNKHNQDIPVYLRGKRILILAPLITLDNWVNEFYQWIPSDLQTIVGPIYNFCDVGLASTSVARKMSILRNWHNVGGILLMNYDRFRTYLTSKKNTDSTNELLATYLLDSPSLVIADEGHRLKNQNALITSILSQIRTPARICLTGYPLQNNLLEYYCMIDFVCPGFLGDKDSFRKEYRKPIENIYADSSNADKLLAKRSLLKIQLLTIDIIHRRDASILQVDLPKKIEYYVYVGLTSTQYLAYDRFLKDVMEFDTDHSPLISLILLRAICNHPSVFRKMVHNRQDNKKGPEARLEEDEHVEPNKRVEARQQSAVDDDEDLVDENEFAAIASWRKDRPLDWTELFFQAIHELDKPELSNKMIITAQIIKYCKDLGEKVLIVSHSLACLDYIQQYLSSLEYNIIRIDGQTPQPDRQPMINRFNQEDNQHVILLSAKAASIGVNIVGASRVILFDLDWNPCYDEQSIGRVYRYGQVKPVYIYRLVTYSTIEQRVMTQSVHKRGISSRVVDNLMVAAQLRADFRDYYKLPDKTAKPLDPKTVNLQDSVMQAVLDNNRAAVIDIKLEEDIVHSGVDHSGPDLHPDVIGKVRTEVVMEKRRYRNQIAMQRDIQGF</sequence>
<dbReference type="EMBL" id="JABAYA010000045">
    <property type="protein sequence ID" value="KAF7728009.1"/>
    <property type="molecule type" value="Genomic_DNA"/>
</dbReference>
<evidence type="ECO:0000256" key="1">
    <source>
        <dbReference type="ARBA" id="ARBA00004123"/>
    </source>
</evidence>